<dbReference type="InterPro" id="IPR029066">
    <property type="entry name" value="PLP-binding_barrel"/>
</dbReference>
<evidence type="ECO:0000256" key="3">
    <source>
        <dbReference type="ARBA" id="ARBA00022898"/>
    </source>
</evidence>
<protein>
    <submittedName>
        <fullName evidence="7">Aspartokinase / Diaminopimelate decarboxylase</fullName>
        <ecNumber evidence="7">2.7.2.4</ecNumber>
        <ecNumber evidence="7">4.1.1.20</ecNumber>
    </submittedName>
</protein>
<dbReference type="SUPFAM" id="SSF51419">
    <property type="entry name" value="PLP-binding barrel"/>
    <property type="match status" value="1"/>
</dbReference>
<sequence>PGHGSGHHRYVRTAGAHSKFGIPPADVEPIAKWCQTHHIRVIGLHAHSGSGILDHNNWTRIADYLGSCLPFFADAHIINVGGGLGIRENPGDLGLDLPALNTALNEFKNTHAGIELWMEPGRFLVAHCGVLMAKVTQTKWKGKQGYIGIETGMNSLIRPALYGAWHNIVNLTRLNEHTEYTANIVGPMCESGDVLGIDRKMPKTQVGDLLLIANTGAYGAVMASEYNLRKPAQELTLNS</sequence>
<dbReference type="EC" id="4.1.1.20" evidence="7"/>
<evidence type="ECO:0000259" key="6">
    <source>
        <dbReference type="Pfam" id="PF02784"/>
    </source>
</evidence>
<dbReference type="PANTHER" id="PTHR43727:SF2">
    <property type="entry name" value="GROUP IV DECARBOXYLASE"/>
    <property type="match status" value="1"/>
</dbReference>
<name>A0A3B0VKL3_9ZZZZ</name>
<dbReference type="Pfam" id="PF02784">
    <property type="entry name" value="Orn_Arg_deC_N"/>
    <property type="match status" value="1"/>
</dbReference>
<dbReference type="InterPro" id="IPR022643">
    <property type="entry name" value="De-COase2_C"/>
</dbReference>
<proteinExistence type="predicted"/>
<evidence type="ECO:0000256" key="1">
    <source>
        <dbReference type="ARBA" id="ARBA00001933"/>
    </source>
</evidence>
<evidence type="ECO:0000259" key="5">
    <source>
        <dbReference type="Pfam" id="PF00278"/>
    </source>
</evidence>
<feature type="non-terminal residue" evidence="7">
    <location>
        <position position="1"/>
    </location>
</feature>
<dbReference type="GO" id="GO:0009089">
    <property type="term" value="P:lysine biosynthetic process via diaminopimelate"/>
    <property type="evidence" value="ECO:0007669"/>
    <property type="project" value="InterPro"/>
</dbReference>
<keyword evidence="7" id="KW-0808">Transferase</keyword>
<feature type="domain" description="Orn/DAP/Arg decarboxylase 2 N-terminal" evidence="6">
    <location>
        <begin position="3"/>
        <end position="126"/>
    </location>
</feature>
<evidence type="ECO:0000313" key="7">
    <source>
        <dbReference type="EMBL" id="VAW44095.1"/>
    </source>
</evidence>
<dbReference type="EMBL" id="UOFA01000076">
    <property type="protein sequence ID" value="VAW44095.1"/>
    <property type="molecule type" value="Genomic_DNA"/>
</dbReference>
<keyword evidence="3" id="KW-0663">Pyridoxal phosphate</keyword>
<reference evidence="7" key="1">
    <citation type="submission" date="2018-06" db="EMBL/GenBank/DDBJ databases">
        <authorList>
            <person name="Zhirakovskaya E."/>
        </authorList>
    </citation>
    <scope>NUCLEOTIDE SEQUENCE</scope>
</reference>
<gene>
    <name evidence="7" type="ORF">MNBD_GAMMA02-193</name>
</gene>
<dbReference type="PANTHER" id="PTHR43727">
    <property type="entry name" value="DIAMINOPIMELATE DECARBOXYLASE"/>
    <property type="match status" value="1"/>
</dbReference>
<dbReference type="InterPro" id="IPR022644">
    <property type="entry name" value="De-COase2_N"/>
</dbReference>
<dbReference type="InterPro" id="IPR009006">
    <property type="entry name" value="Ala_racemase/Decarboxylase_C"/>
</dbReference>
<dbReference type="PRINTS" id="PR01181">
    <property type="entry name" value="DAPDCRBXLASE"/>
</dbReference>
<feature type="domain" description="Orn/DAP/Arg decarboxylase 2 C-terminal" evidence="5">
    <location>
        <begin position="127"/>
        <end position="216"/>
    </location>
</feature>
<dbReference type="PRINTS" id="PR01179">
    <property type="entry name" value="ODADCRBXLASE"/>
</dbReference>
<dbReference type="SUPFAM" id="SSF50621">
    <property type="entry name" value="Alanine racemase C-terminal domain-like"/>
    <property type="match status" value="1"/>
</dbReference>
<comment type="cofactor">
    <cofactor evidence="1">
        <name>pyridoxal 5'-phosphate</name>
        <dbReference type="ChEBI" id="CHEBI:597326"/>
    </cofactor>
</comment>
<organism evidence="7">
    <name type="scientific">hydrothermal vent metagenome</name>
    <dbReference type="NCBI Taxonomy" id="652676"/>
    <lineage>
        <taxon>unclassified sequences</taxon>
        <taxon>metagenomes</taxon>
        <taxon>ecological metagenomes</taxon>
    </lineage>
</organism>
<dbReference type="InterPro" id="IPR002986">
    <property type="entry name" value="DAP_deCOOHase_LysA"/>
</dbReference>
<evidence type="ECO:0000256" key="2">
    <source>
        <dbReference type="ARBA" id="ARBA00022793"/>
    </source>
</evidence>
<dbReference type="Pfam" id="PF00278">
    <property type="entry name" value="Orn_DAP_Arg_deC"/>
    <property type="match status" value="1"/>
</dbReference>
<dbReference type="EC" id="2.7.2.4" evidence="7"/>
<dbReference type="Gene3D" id="3.20.20.10">
    <property type="entry name" value="Alanine racemase"/>
    <property type="match status" value="1"/>
</dbReference>
<dbReference type="GO" id="GO:0008836">
    <property type="term" value="F:diaminopimelate decarboxylase activity"/>
    <property type="evidence" value="ECO:0007669"/>
    <property type="project" value="UniProtKB-EC"/>
</dbReference>
<dbReference type="AlphaFoldDB" id="A0A3B0VKL3"/>
<evidence type="ECO:0000256" key="4">
    <source>
        <dbReference type="ARBA" id="ARBA00023239"/>
    </source>
</evidence>
<dbReference type="InterPro" id="IPR000183">
    <property type="entry name" value="Orn/DAP/Arg_de-COase"/>
</dbReference>
<keyword evidence="2" id="KW-0210">Decarboxylase</keyword>
<accession>A0A3B0VKL3</accession>
<dbReference type="GO" id="GO:0004072">
    <property type="term" value="F:aspartate kinase activity"/>
    <property type="evidence" value="ECO:0007669"/>
    <property type="project" value="UniProtKB-EC"/>
</dbReference>
<keyword evidence="4 7" id="KW-0456">Lyase</keyword>
<keyword evidence="7" id="KW-0418">Kinase</keyword>
<dbReference type="Gene3D" id="2.40.37.10">
    <property type="entry name" value="Lyase, Ornithine Decarboxylase, Chain A, domain 1"/>
    <property type="match status" value="1"/>
</dbReference>